<dbReference type="RefSeq" id="YP_009189547.1">
    <property type="nucleotide sequence ID" value="NC_028676.1"/>
</dbReference>
<sequence length="175" mass="20521">MLKFSSLKIDGKDSRYGPIEIVPDREKNLVKVVQEGYVVSEFVSILPHYDAQRLAAQCYHKDKMRLYCNKPLIDLVPSNLRFFYINDERQSIFFHNSRSLKISGNVLRSGQKMELSFLAPHELWKKKQARRIRVLKMGEKIGSDVYVIEFTYTSVELISWSDRNYKIEDPAVTIR</sequence>
<reference evidence="2" key="2">
    <citation type="submission" date="2015-03" db="EMBL/GenBank/DDBJ databases">
        <title>The genome and structure of Sinorhizobium meliloti phage phiM9.</title>
        <authorList>
            <person name="Johnson M.C."/>
            <person name="Tatum K.B."/>
            <person name="Lynn J.S."/>
            <person name="Brewer T.E."/>
            <person name="Washburn B.K."/>
            <person name="Stroupe M.E."/>
            <person name="Jones K.M."/>
        </authorList>
    </citation>
    <scope>NUCLEOTIDE SEQUENCE [LARGE SCALE GENOMIC DNA]</scope>
</reference>
<reference evidence="1 2" key="1">
    <citation type="journal article" date="2015" name="J. Virol.">
        <title>Sinorhizobium meliloti Phage ?M9 Defines a New Group of T4 Superfamily Phages with Unusual Genomic Features but a Common T=16 Capsid.</title>
        <authorList>
            <person name="Johnson M.C."/>
            <person name="Tatum K.B."/>
            <person name="Lynn J.S."/>
            <person name="Brewer T.E."/>
            <person name="Lu S."/>
            <person name="Washburn B.K."/>
            <person name="Stroupe M.E."/>
            <person name="Jones K.M."/>
        </authorList>
    </citation>
    <scope>NUCLEOTIDE SEQUENCE [LARGE SCALE GENOMIC DNA]</scope>
</reference>
<dbReference type="Proteomes" id="UP000033804">
    <property type="component" value="Segment"/>
</dbReference>
<dbReference type="GeneID" id="26517845"/>
<dbReference type="OrthoDB" id="39032at10239"/>
<evidence type="ECO:0000313" key="2">
    <source>
        <dbReference type="Proteomes" id="UP000033804"/>
    </source>
</evidence>
<gene>
    <name evidence="1" type="ORF">Sm_phiM9_165</name>
</gene>
<dbReference type="KEGG" id="vg:26517845"/>
<dbReference type="EMBL" id="KP881232">
    <property type="protein sequence ID" value="AKE44793.1"/>
    <property type="molecule type" value="Genomic_DNA"/>
</dbReference>
<organism evidence="1 2">
    <name type="scientific">Sinorhizobium phage phiM9</name>
    <dbReference type="NCBI Taxonomy" id="1636182"/>
    <lineage>
        <taxon>Viruses</taxon>
        <taxon>Duplodnaviria</taxon>
        <taxon>Heunggongvirae</taxon>
        <taxon>Uroviricota</taxon>
        <taxon>Caudoviricetes</taxon>
        <taxon>Pootjesviridae</taxon>
        <taxon>Emnonavirus</taxon>
        <taxon>Emnonavirus phiM9</taxon>
    </lineage>
</organism>
<evidence type="ECO:0000313" key="1">
    <source>
        <dbReference type="EMBL" id="AKE44793.1"/>
    </source>
</evidence>
<accession>A0A0F6R7M3</accession>
<keyword evidence="2" id="KW-1185">Reference proteome</keyword>
<protein>
    <submittedName>
        <fullName evidence="1">Uncharacterized protein</fullName>
    </submittedName>
</protein>
<proteinExistence type="predicted"/>
<name>A0A0F6R7M3_9CAUD</name>